<organism evidence="1 2">
    <name type="scientific">Spirosoma endbachense</name>
    <dbReference type="NCBI Taxonomy" id="2666025"/>
    <lineage>
        <taxon>Bacteria</taxon>
        <taxon>Pseudomonadati</taxon>
        <taxon>Bacteroidota</taxon>
        <taxon>Cytophagia</taxon>
        <taxon>Cytophagales</taxon>
        <taxon>Cytophagaceae</taxon>
        <taxon>Spirosoma</taxon>
    </lineage>
</organism>
<proteinExistence type="predicted"/>
<evidence type="ECO:0000313" key="1">
    <source>
        <dbReference type="EMBL" id="QHV96779.1"/>
    </source>
</evidence>
<keyword evidence="2" id="KW-1185">Reference proteome</keyword>
<reference evidence="1 2" key="1">
    <citation type="submission" date="2019-11" db="EMBL/GenBank/DDBJ databases">
        <title>Spirosoma endbachense sp. nov., isolated from a natural salt meadow.</title>
        <authorList>
            <person name="Rojas J."/>
            <person name="Ambika Manirajan B."/>
            <person name="Ratering S."/>
            <person name="Suarez C."/>
            <person name="Geissler-Plaum R."/>
            <person name="Schnell S."/>
        </authorList>
    </citation>
    <scope>NUCLEOTIDE SEQUENCE [LARGE SCALE GENOMIC DNA]</scope>
    <source>
        <strain evidence="1 2">I-24</strain>
    </source>
</reference>
<dbReference type="Proteomes" id="UP000464577">
    <property type="component" value="Chromosome"/>
</dbReference>
<name>A0A6P1VYI6_9BACT</name>
<evidence type="ECO:0000313" key="2">
    <source>
        <dbReference type="Proteomes" id="UP000464577"/>
    </source>
</evidence>
<dbReference type="RefSeq" id="WP_162387190.1">
    <property type="nucleotide sequence ID" value="NZ_CP045997.1"/>
</dbReference>
<dbReference type="KEGG" id="senf:GJR95_17975"/>
<gene>
    <name evidence="1" type="ORF">GJR95_17975</name>
</gene>
<dbReference type="EMBL" id="CP045997">
    <property type="protein sequence ID" value="QHV96779.1"/>
    <property type="molecule type" value="Genomic_DNA"/>
</dbReference>
<dbReference type="AlphaFoldDB" id="A0A6P1VYI6"/>
<accession>A0A6P1VYI6</accession>
<protein>
    <submittedName>
        <fullName evidence="1">Uncharacterized protein</fullName>
    </submittedName>
</protein>
<sequence>MKQAFHFLRDYWARFIRLLFPDRNANQHTTAQHIENPDDVGMLYYSIPGRSFTGSIYKGRILK</sequence>